<name>A0A3Q2ZZ39_KRYMA</name>
<protein>
    <submittedName>
        <fullName evidence="9">5-hydroxytryptamine receptor 3A-like</fullName>
    </submittedName>
</protein>
<feature type="transmembrane region" description="Helical" evidence="6">
    <location>
        <begin position="100"/>
        <end position="123"/>
    </location>
</feature>
<dbReference type="InterPro" id="IPR036719">
    <property type="entry name" value="Neuro-gated_channel_TM_sf"/>
</dbReference>
<dbReference type="InterPro" id="IPR006201">
    <property type="entry name" value="Neur_channel"/>
</dbReference>
<dbReference type="OMA" id="DIDNHAE"/>
<feature type="compositionally biased region" description="Basic and acidic residues" evidence="5">
    <location>
        <begin position="192"/>
        <end position="228"/>
    </location>
</feature>
<feature type="transmembrane region" description="Helical" evidence="6">
    <location>
        <begin position="135"/>
        <end position="152"/>
    </location>
</feature>
<evidence type="ECO:0000259" key="7">
    <source>
        <dbReference type="Pfam" id="PF02931"/>
    </source>
</evidence>
<dbReference type="InterPro" id="IPR018000">
    <property type="entry name" value="Neurotransmitter_ion_chnl_CS"/>
</dbReference>
<evidence type="ECO:0000259" key="8">
    <source>
        <dbReference type="Pfam" id="PF02932"/>
    </source>
</evidence>
<evidence type="ECO:0000256" key="6">
    <source>
        <dbReference type="SAM" id="Phobius"/>
    </source>
</evidence>
<dbReference type="Pfam" id="PF02931">
    <property type="entry name" value="Neur_chan_LBD"/>
    <property type="match status" value="1"/>
</dbReference>
<sequence>MVYANSRYRLTYTCQLNLFRFPFDEQQCNITFSSMSSGEEYIKLEAARNDTILTKLSNQIMTTQGEWKLEGMEIIEYTSAENISLTSKLVYMVTLQRKPFLYVVNLIMPLLFLLVLDLASFFISEASGEKLGFKVTILLSVFVLLLILKDILPSTEDDLPMMAIYCVSVFTLVWISVLEAMLVSFLTNLDSSHGEDEPNSEDVKEQIQQDADGHKEPAGVEEKAHPEASRPPLEQLGDDNLLKQTQGKVKADRLESERQKRGVKNAGFCTKLAAVIDVVFFVLYLTAVVVSQISMFVIWNLPEF</sequence>
<dbReference type="InterPro" id="IPR006029">
    <property type="entry name" value="Neurotrans-gated_channel_TM"/>
</dbReference>
<evidence type="ECO:0000256" key="5">
    <source>
        <dbReference type="SAM" id="MobiDB-lite"/>
    </source>
</evidence>
<feature type="transmembrane region" description="Helical" evidence="6">
    <location>
        <begin position="278"/>
        <end position="301"/>
    </location>
</feature>
<dbReference type="Gene3D" id="1.20.58.390">
    <property type="entry name" value="Neurotransmitter-gated ion-channel transmembrane domain"/>
    <property type="match status" value="1"/>
</dbReference>
<accession>A0A3Q2ZZ39</accession>
<dbReference type="AlphaFoldDB" id="A0A3Q2ZZ39"/>
<feature type="region of interest" description="Disordered" evidence="5">
    <location>
        <begin position="192"/>
        <end position="237"/>
    </location>
</feature>
<dbReference type="GO" id="GO:0005230">
    <property type="term" value="F:extracellular ligand-gated monoatomic ion channel activity"/>
    <property type="evidence" value="ECO:0007669"/>
    <property type="project" value="InterPro"/>
</dbReference>
<dbReference type="GeneTree" id="ENSGT00940000163471"/>
<keyword evidence="10" id="KW-1185">Reference proteome</keyword>
<dbReference type="Pfam" id="PF02932">
    <property type="entry name" value="Neur_chan_memb"/>
    <property type="match status" value="1"/>
</dbReference>
<dbReference type="InterPro" id="IPR036734">
    <property type="entry name" value="Neur_chan_lig-bd_sf"/>
</dbReference>
<organism evidence="9 10">
    <name type="scientific">Kryptolebias marmoratus</name>
    <name type="common">Mangrove killifish</name>
    <name type="synonym">Rivulus marmoratus</name>
    <dbReference type="NCBI Taxonomy" id="37003"/>
    <lineage>
        <taxon>Eukaryota</taxon>
        <taxon>Metazoa</taxon>
        <taxon>Chordata</taxon>
        <taxon>Craniata</taxon>
        <taxon>Vertebrata</taxon>
        <taxon>Euteleostomi</taxon>
        <taxon>Actinopterygii</taxon>
        <taxon>Neopterygii</taxon>
        <taxon>Teleostei</taxon>
        <taxon>Neoteleostei</taxon>
        <taxon>Acanthomorphata</taxon>
        <taxon>Ovalentaria</taxon>
        <taxon>Atherinomorphae</taxon>
        <taxon>Cyprinodontiformes</taxon>
        <taxon>Rivulidae</taxon>
        <taxon>Kryptolebias</taxon>
    </lineage>
</organism>
<keyword evidence="4 6" id="KW-0472">Membrane</keyword>
<evidence type="ECO:0000256" key="4">
    <source>
        <dbReference type="ARBA" id="ARBA00023136"/>
    </source>
</evidence>
<evidence type="ECO:0000313" key="10">
    <source>
        <dbReference type="Proteomes" id="UP000264800"/>
    </source>
</evidence>
<dbReference type="Proteomes" id="UP000264800">
    <property type="component" value="Unplaced"/>
</dbReference>
<dbReference type="SUPFAM" id="SSF63712">
    <property type="entry name" value="Nicotinic receptor ligand binding domain-like"/>
    <property type="match status" value="1"/>
</dbReference>
<comment type="subcellular location">
    <subcellularLocation>
        <location evidence="1">Membrane</location>
        <topology evidence="1">Multi-pass membrane protein</topology>
    </subcellularLocation>
</comment>
<dbReference type="InterPro" id="IPR006202">
    <property type="entry name" value="Neur_chan_lig-bd"/>
</dbReference>
<dbReference type="GO" id="GO:0004888">
    <property type="term" value="F:transmembrane signaling receptor activity"/>
    <property type="evidence" value="ECO:0007669"/>
    <property type="project" value="InterPro"/>
</dbReference>
<dbReference type="PANTHER" id="PTHR18945">
    <property type="entry name" value="NEUROTRANSMITTER GATED ION CHANNEL"/>
    <property type="match status" value="1"/>
</dbReference>
<dbReference type="SUPFAM" id="SSF90112">
    <property type="entry name" value="Neurotransmitter-gated ion-channel transmembrane pore"/>
    <property type="match status" value="1"/>
</dbReference>
<keyword evidence="2 6" id="KW-0812">Transmembrane</keyword>
<evidence type="ECO:0000313" key="9">
    <source>
        <dbReference type="Ensembl" id="ENSKMAP00000009201.1"/>
    </source>
</evidence>
<dbReference type="InterPro" id="IPR038050">
    <property type="entry name" value="Neuro_actylchol_rec"/>
</dbReference>
<feature type="domain" description="Neurotransmitter-gated ion-channel transmembrane" evidence="8">
    <location>
        <begin position="106"/>
        <end position="246"/>
    </location>
</feature>
<reference evidence="9" key="2">
    <citation type="submission" date="2025-09" db="UniProtKB">
        <authorList>
            <consortium name="Ensembl"/>
        </authorList>
    </citation>
    <scope>IDENTIFICATION</scope>
</reference>
<dbReference type="PROSITE" id="PS00236">
    <property type="entry name" value="NEUROTR_ION_CHANNEL"/>
    <property type="match status" value="1"/>
</dbReference>
<feature type="transmembrane region" description="Helical" evidence="6">
    <location>
        <begin position="164"/>
        <end position="186"/>
    </location>
</feature>
<evidence type="ECO:0000256" key="2">
    <source>
        <dbReference type="ARBA" id="ARBA00022692"/>
    </source>
</evidence>
<keyword evidence="3 6" id="KW-1133">Transmembrane helix</keyword>
<dbReference type="Ensembl" id="ENSKMAT00000009335.1">
    <property type="protein sequence ID" value="ENSKMAP00000009201.1"/>
    <property type="gene ID" value="ENSKMAG00000006906.1"/>
</dbReference>
<dbReference type="Gene3D" id="2.70.170.10">
    <property type="entry name" value="Neurotransmitter-gated ion-channel ligand-binding domain"/>
    <property type="match status" value="1"/>
</dbReference>
<proteinExistence type="predicted"/>
<dbReference type="STRING" id="37003.ENSKMAP00000009201"/>
<reference evidence="9" key="1">
    <citation type="submission" date="2025-08" db="UniProtKB">
        <authorList>
            <consortium name="Ensembl"/>
        </authorList>
    </citation>
    <scope>IDENTIFICATION</scope>
</reference>
<dbReference type="GO" id="GO:0016020">
    <property type="term" value="C:membrane"/>
    <property type="evidence" value="ECO:0007669"/>
    <property type="project" value="UniProtKB-SubCell"/>
</dbReference>
<evidence type="ECO:0000256" key="3">
    <source>
        <dbReference type="ARBA" id="ARBA00022989"/>
    </source>
</evidence>
<evidence type="ECO:0000256" key="1">
    <source>
        <dbReference type="ARBA" id="ARBA00004141"/>
    </source>
</evidence>
<feature type="domain" description="Neurotransmitter-gated ion-channel ligand-binding" evidence="7">
    <location>
        <begin position="2"/>
        <end position="99"/>
    </location>
</feature>